<dbReference type="InterPro" id="IPR013766">
    <property type="entry name" value="Thioredoxin_domain"/>
</dbReference>
<organism evidence="2 3">
    <name type="scientific">Vittaforma corneae (strain ATCC 50505)</name>
    <name type="common">Microsporidian parasite</name>
    <name type="synonym">Nosema corneum</name>
    <dbReference type="NCBI Taxonomy" id="993615"/>
    <lineage>
        <taxon>Eukaryota</taxon>
        <taxon>Fungi</taxon>
        <taxon>Fungi incertae sedis</taxon>
        <taxon>Microsporidia</taxon>
        <taxon>Nosematidae</taxon>
        <taxon>Vittaforma</taxon>
    </lineage>
</organism>
<dbReference type="InterPro" id="IPR036249">
    <property type="entry name" value="Thioredoxin-like_sf"/>
</dbReference>
<dbReference type="Proteomes" id="UP000011082">
    <property type="component" value="Unassembled WGS sequence"/>
</dbReference>
<feature type="domain" description="Thioredoxin" evidence="1">
    <location>
        <begin position="13"/>
        <end position="74"/>
    </location>
</feature>
<dbReference type="AlphaFoldDB" id="L2GK42"/>
<evidence type="ECO:0000259" key="1">
    <source>
        <dbReference type="Pfam" id="PF00085"/>
    </source>
</evidence>
<dbReference type="SUPFAM" id="SSF52833">
    <property type="entry name" value="Thioredoxin-like"/>
    <property type="match status" value="1"/>
</dbReference>
<reference evidence="3" key="1">
    <citation type="submission" date="2011-05" db="EMBL/GenBank/DDBJ databases">
        <title>The genome sequence of Vittaforma corneae strain ATCC 50505.</title>
        <authorList>
            <consortium name="The Broad Institute Genome Sequencing Platform"/>
            <person name="Cuomo C."/>
            <person name="Didier E."/>
            <person name="Bowers L."/>
            <person name="Young S.K."/>
            <person name="Zeng Q."/>
            <person name="Gargeya S."/>
            <person name="Fitzgerald M."/>
            <person name="Haas B."/>
            <person name="Abouelleil A."/>
            <person name="Alvarado L."/>
            <person name="Arachchi H.M."/>
            <person name="Berlin A."/>
            <person name="Chapman S.B."/>
            <person name="Gearin G."/>
            <person name="Goldberg J."/>
            <person name="Griggs A."/>
            <person name="Gujja S."/>
            <person name="Hansen M."/>
            <person name="Heiman D."/>
            <person name="Howarth C."/>
            <person name="Larimer J."/>
            <person name="Lui A."/>
            <person name="MacDonald P.J.P."/>
            <person name="McCowen C."/>
            <person name="Montmayeur A."/>
            <person name="Murphy C."/>
            <person name="Neiman D."/>
            <person name="Pearson M."/>
            <person name="Priest M."/>
            <person name="Roberts A."/>
            <person name="Saif S."/>
            <person name="Shea T."/>
            <person name="Sisk P."/>
            <person name="Stolte C."/>
            <person name="Sykes S."/>
            <person name="Wortman J."/>
            <person name="Nusbaum C."/>
            <person name="Birren B."/>
        </authorList>
    </citation>
    <scope>NUCLEOTIDE SEQUENCE [LARGE SCALE GENOMIC DNA]</scope>
    <source>
        <strain evidence="3">ATCC 50505</strain>
    </source>
</reference>
<dbReference type="RefSeq" id="XP_007605510.1">
    <property type="nucleotide sequence ID" value="XM_007605448.1"/>
</dbReference>
<dbReference type="InParanoid" id="L2GK42"/>
<evidence type="ECO:0000313" key="2">
    <source>
        <dbReference type="EMBL" id="ELA40885.1"/>
    </source>
</evidence>
<accession>L2GK42</accession>
<dbReference type="VEuPathDB" id="MicrosporidiaDB:VICG_02065"/>
<proteinExistence type="predicted"/>
<dbReference type="Gene3D" id="3.40.30.10">
    <property type="entry name" value="Glutaredoxin"/>
    <property type="match status" value="1"/>
</dbReference>
<keyword evidence="3" id="KW-1185">Reference proteome</keyword>
<dbReference type="EMBL" id="JH370156">
    <property type="protein sequence ID" value="ELA40885.1"/>
    <property type="molecule type" value="Genomic_DNA"/>
</dbReference>
<gene>
    <name evidence="2" type="ORF">VICG_02065</name>
</gene>
<dbReference type="Pfam" id="PF00085">
    <property type="entry name" value="Thioredoxin"/>
    <property type="match status" value="1"/>
</dbReference>
<evidence type="ECO:0000313" key="3">
    <source>
        <dbReference type="Proteomes" id="UP000011082"/>
    </source>
</evidence>
<dbReference type="GeneID" id="19882775"/>
<protein>
    <recommendedName>
        <fullName evidence="1">Thioredoxin domain-containing protein</fullName>
    </recommendedName>
</protein>
<name>L2GK42_VITCO</name>
<dbReference type="HOGENOM" id="CLU_2039876_0_0_1"/>
<sequence length="121" mass="13843">MVIKGVSMIELNKVQPKTLSEIVESPYNKFIVKFGAGWCGPCRNFKTFIQKTSFTPRINTAIYSIQLDDKDQKDAADGLRQFFAFKSIPYCVVTDKSFKIIDSLSGFSEAEFMKMFNKHFC</sequence>